<proteinExistence type="predicted"/>
<protein>
    <submittedName>
        <fullName evidence="2">Uncharacterized protein</fullName>
    </submittedName>
</protein>
<reference evidence="2 3" key="1">
    <citation type="submission" date="2024-04" db="EMBL/GenBank/DDBJ databases">
        <authorList>
            <person name="Fracassetti M."/>
        </authorList>
    </citation>
    <scope>NUCLEOTIDE SEQUENCE [LARGE SCALE GENOMIC DNA]</scope>
</reference>
<dbReference type="AlphaFoldDB" id="A0AAV2CD37"/>
<dbReference type="EMBL" id="OZ034813">
    <property type="protein sequence ID" value="CAL1354307.1"/>
    <property type="molecule type" value="Genomic_DNA"/>
</dbReference>
<gene>
    <name evidence="2" type="ORF">LTRI10_LOCUS2130</name>
</gene>
<sequence>MTVAAARGLVGVLGRRWRSSSGWARVVEGDGGAAGAGRGSGRFALAFAVQPERFRQGRRESRQAGGGRDFFSCRDAEKRREGDEVGG</sequence>
<feature type="compositionally biased region" description="Basic and acidic residues" evidence="1">
    <location>
        <begin position="71"/>
        <end position="87"/>
    </location>
</feature>
<evidence type="ECO:0000256" key="1">
    <source>
        <dbReference type="SAM" id="MobiDB-lite"/>
    </source>
</evidence>
<dbReference type="Proteomes" id="UP001497516">
    <property type="component" value="Chromosome 1"/>
</dbReference>
<organism evidence="2 3">
    <name type="scientific">Linum trigynum</name>
    <dbReference type="NCBI Taxonomy" id="586398"/>
    <lineage>
        <taxon>Eukaryota</taxon>
        <taxon>Viridiplantae</taxon>
        <taxon>Streptophyta</taxon>
        <taxon>Embryophyta</taxon>
        <taxon>Tracheophyta</taxon>
        <taxon>Spermatophyta</taxon>
        <taxon>Magnoliopsida</taxon>
        <taxon>eudicotyledons</taxon>
        <taxon>Gunneridae</taxon>
        <taxon>Pentapetalae</taxon>
        <taxon>rosids</taxon>
        <taxon>fabids</taxon>
        <taxon>Malpighiales</taxon>
        <taxon>Linaceae</taxon>
        <taxon>Linum</taxon>
    </lineage>
</organism>
<keyword evidence="3" id="KW-1185">Reference proteome</keyword>
<evidence type="ECO:0000313" key="2">
    <source>
        <dbReference type="EMBL" id="CAL1354307.1"/>
    </source>
</evidence>
<feature type="region of interest" description="Disordered" evidence="1">
    <location>
        <begin position="54"/>
        <end position="87"/>
    </location>
</feature>
<name>A0AAV2CD37_9ROSI</name>
<evidence type="ECO:0000313" key="3">
    <source>
        <dbReference type="Proteomes" id="UP001497516"/>
    </source>
</evidence>
<accession>A0AAV2CD37</accession>